<dbReference type="GO" id="GO:0035600">
    <property type="term" value="P:tRNA methylthiolation"/>
    <property type="evidence" value="ECO:0007669"/>
    <property type="project" value="UniProtKB-ARBA"/>
</dbReference>
<dbReference type="GO" id="GO:0005840">
    <property type="term" value="C:ribosome"/>
    <property type="evidence" value="ECO:0007669"/>
    <property type="project" value="UniProtKB-KW"/>
</dbReference>
<comment type="cofactor">
    <cofactor evidence="8">
        <name>[4Fe-4S] cluster</name>
        <dbReference type="ChEBI" id="CHEBI:49883"/>
    </cofactor>
    <text evidence="8">Binds 2 [4Fe-4S] clusters. One cluster is coordinated with 3 cysteines and an exchangeable S-adenosyl-L-methionine.</text>
</comment>
<dbReference type="Pfam" id="PF18693">
    <property type="entry name" value="TRAM_2"/>
    <property type="match status" value="1"/>
</dbReference>
<keyword evidence="13" id="KW-1185">Reference proteome</keyword>
<keyword evidence="12" id="KW-0689">Ribosomal protein</keyword>
<dbReference type="SUPFAM" id="SSF102114">
    <property type="entry name" value="Radical SAM enzymes"/>
    <property type="match status" value="1"/>
</dbReference>
<evidence type="ECO:0000259" key="10">
    <source>
        <dbReference type="PROSITE" id="PS51449"/>
    </source>
</evidence>
<dbReference type="InterPro" id="IPR007197">
    <property type="entry name" value="rSAM"/>
</dbReference>
<dbReference type="Pfam" id="PF00919">
    <property type="entry name" value="UPF0004"/>
    <property type="match status" value="1"/>
</dbReference>
<dbReference type="InterPro" id="IPR020612">
    <property type="entry name" value="Methylthiotransferase_CS"/>
</dbReference>
<dbReference type="InterPro" id="IPR013848">
    <property type="entry name" value="Methylthiotransferase_N"/>
</dbReference>
<dbReference type="GO" id="GO:0051539">
    <property type="term" value="F:4 iron, 4 sulfur cluster binding"/>
    <property type="evidence" value="ECO:0007669"/>
    <property type="project" value="UniProtKB-UniRule"/>
</dbReference>
<dbReference type="SFLD" id="SFLDF00274">
    <property type="entry name" value="ribosomal_protein_S12_methylth"/>
    <property type="match status" value="1"/>
</dbReference>
<dbReference type="InterPro" id="IPR058240">
    <property type="entry name" value="rSAM_sf"/>
</dbReference>
<dbReference type="NCBIfam" id="TIGR01125">
    <property type="entry name" value="30S ribosomal protein S12 methylthiotransferase RimO"/>
    <property type="match status" value="1"/>
</dbReference>
<comment type="catalytic activity">
    <reaction evidence="8">
        <text>L-aspartate(89)-[ribosomal protein uS12]-hydrogen + (sulfur carrier)-SH + AH2 + 2 S-adenosyl-L-methionine = 3-methylsulfanyl-L-aspartate(89)-[ribosomal protein uS12]-hydrogen + (sulfur carrier)-H + 5'-deoxyadenosine + L-methionine + A + S-adenosyl-L-homocysteine + 2 H(+)</text>
        <dbReference type="Rhea" id="RHEA:37087"/>
        <dbReference type="Rhea" id="RHEA-COMP:10460"/>
        <dbReference type="Rhea" id="RHEA-COMP:10461"/>
        <dbReference type="Rhea" id="RHEA-COMP:14737"/>
        <dbReference type="Rhea" id="RHEA-COMP:14739"/>
        <dbReference type="ChEBI" id="CHEBI:13193"/>
        <dbReference type="ChEBI" id="CHEBI:15378"/>
        <dbReference type="ChEBI" id="CHEBI:17319"/>
        <dbReference type="ChEBI" id="CHEBI:17499"/>
        <dbReference type="ChEBI" id="CHEBI:29917"/>
        <dbReference type="ChEBI" id="CHEBI:29961"/>
        <dbReference type="ChEBI" id="CHEBI:57844"/>
        <dbReference type="ChEBI" id="CHEBI:57856"/>
        <dbReference type="ChEBI" id="CHEBI:59789"/>
        <dbReference type="ChEBI" id="CHEBI:64428"/>
        <dbReference type="ChEBI" id="CHEBI:73599"/>
        <dbReference type="EC" id="2.8.4.4"/>
    </reaction>
</comment>
<dbReference type="Gene3D" id="3.40.50.12160">
    <property type="entry name" value="Methylthiotransferase, N-terminal domain"/>
    <property type="match status" value="1"/>
</dbReference>
<dbReference type="PANTHER" id="PTHR43837:SF1">
    <property type="entry name" value="RIBOSOMAL PROTEIN US12 METHYLTHIOTRANSFERASE RIMO"/>
    <property type="match status" value="1"/>
</dbReference>
<dbReference type="AlphaFoldDB" id="A0A9D2WPM1"/>
<feature type="binding site" evidence="8">
    <location>
        <position position="163"/>
    </location>
    <ligand>
        <name>[4Fe-4S] cluster</name>
        <dbReference type="ChEBI" id="CHEBI:49883"/>
        <label>2</label>
        <note>4Fe-4S-S-AdoMet</note>
    </ligand>
</feature>
<evidence type="ECO:0000256" key="7">
    <source>
        <dbReference type="ARBA" id="ARBA00023014"/>
    </source>
</evidence>
<evidence type="ECO:0000313" key="13">
    <source>
        <dbReference type="Proteomes" id="UP000798488"/>
    </source>
</evidence>
<dbReference type="GO" id="GO:0046872">
    <property type="term" value="F:metal ion binding"/>
    <property type="evidence" value="ECO:0007669"/>
    <property type="project" value="UniProtKB-KW"/>
</dbReference>
<keyword evidence="7 8" id="KW-0411">Iron-sulfur</keyword>
<evidence type="ECO:0000256" key="5">
    <source>
        <dbReference type="ARBA" id="ARBA00022723"/>
    </source>
</evidence>
<dbReference type="Gene3D" id="2.40.50.140">
    <property type="entry name" value="Nucleic acid-binding proteins"/>
    <property type="match status" value="1"/>
</dbReference>
<feature type="binding site" evidence="8">
    <location>
        <position position="82"/>
    </location>
    <ligand>
        <name>[4Fe-4S] cluster</name>
        <dbReference type="ChEBI" id="CHEBI:49883"/>
        <label>1</label>
    </ligand>
</feature>
<dbReference type="SFLD" id="SFLDG01061">
    <property type="entry name" value="methylthiotransferase"/>
    <property type="match status" value="1"/>
</dbReference>
<evidence type="ECO:0000256" key="4">
    <source>
        <dbReference type="ARBA" id="ARBA00022691"/>
    </source>
</evidence>
<keyword evidence="2 8" id="KW-0963">Cytoplasm</keyword>
<dbReference type="CDD" id="cd01335">
    <property type="entry name" value="Radical_SAM"/>
    <property type="match status" value="1"/>
</dbReference>
<evidence type="ECO:0000256" key="3">
    <source>
        <dbReference type="ARBA" id="ARBA00022679"/>
    </source>
</evidence>
<dbReference type="EMBL" id="LSRS01000005">
    <property type="protein sequence ID" value="KAF1084601.1"/>
    <property type="molecule type" value="Genomic_DNA"/>
</dbReference>
<accession>A0A9D2WPM1</accession>
<keyword evidence="5 8" id="KW-0479">Metal-binding</keyword>
<dbReference type="Gene3D" id="3.80.30.20">
    <property type="entry name" value="tm_1862 like domain"/>
    <property type="match status" value="1"/>
</dbReference>
<dbReference type="InterPro" id="IPR006638">
    <property type="entry name" value="Elp3/MiaA/NifB-like_rSAM"/>
</dbReference>
<keyword evidence="6 8" id="KW-0408">Iron</keyword>
<dbReference type="GO" id="GO:0103039">
    <property type="term" value="F:protein methylthiotransferase activity"/>
    <property type="evidence" value="ECO:0007669"/>
    <property type="project" value="UniProtKB-EC"/>
</dbReference>
<feature type="binding site" evidence="8">
    <location>
        <position position="156"/>
    </location>
    <ligand>
        <name>[4Fe-4S] cluster</name>
        <dbReference type="ChEBI" id="CHEBI:49883"/>
        <label>2</label>
        <note>4Fe-4S-S-AdoMet</note>
    </ligand>
</feature>
<organism evidence="12 13">
    <name type="scientific">Sporotomaculum syntrophicum</name>
    <dbReference type="NCBI Taxonomy" id="182264"/>
    <lineage>
        <taxon>Bacteria</taxon>
        <taxon>Bacillati</taxon>
        <taxon>Bacillota</taxon>
        <taxon>Clostridia</taxon>
        <taxon>Eubacteriales</taxon>
        <taxon>Desulfallaceae</taxon>
        <taxon>Sporotomaculum</taxon>
    </lineage>
</organism>
<dbReference type="PROSITE" id="PS50926">
    <property type="entry name" value="TRAM"/>
    <property type="match status" value="1"/>
</dbReference>
<evidence type="ECO:0000259" key="9">
    <source>
        <dbReference type="PROSITE" id="PS50926"/>
    </source>
</evidence>
<name>A0A9D2WPM1_9FIRM</name>
<dbReference type="Pfam" id="PF04055">
    <property type="entry name" value="Radical_SAM"/>
    <property type="match status" value="1"/>
</dbReference>
<dbReference type="OrthoDB" id="9805215at2"/>
<feature type="binding site" evidence="8">
    <location>
        <position position="48"/>
    </location>
    <ligand>
        <name>[4Fe-4S] cluster</name>
        <dbReference type="ChEBI" id="CHEBI:49883"/>
        <label>1</label>
    </ligand>
</feature>
<evidence type="ECO:0000256" key="1">
    <source>
        <dbReference type="ARBA" id="ARBA00022485"/>
    </source>
</evidence>
<keyword evidence="12" id="KW-0687">Ribonucleoprotein</keyword>
<dbReference type="EC" id="2.8.4.4" evidence="8"/>
<reference evidence="12" key="1">
    <citation type="submission" date="2016-02" db="EMBL/GenBank/DDBJ databases">
        <title>Draft Genome Sequence of Sporotomaculum syntrophicum Strain FB, a Syntrophic Benzoate Degrader.</title>
        <authorList>
            <person name="Nobu M.K."/>
            <person name="Narihiro T."/>
            <person name="Qiu Y.-L."/>
            <person name="Ohashi A."/>
            <person name="Liu W.-T."/>
            <person name="Yuji S."/>
        </authorList>
    </citation>
    <scope>NUCLEOTIDE SEQUENCE</scope>
    <source>
        <strain evidence="12">FB</strain>
    </source>
</reference>
<proteinExistence type="inferred from homology"/>
<comment type="similarity">
    <text evidence="8">Belongs to the methylthiotransferase family. RimO subfamily.</text>
</comment>
<dbReference type="InterPro" id="IPR023404">
    <property type="entry name" value="rSAM_horseshoe"/>
</dbReference>
<dbReference type="InterPro" id="IPR005840">
    <property type="entry name" value="Ribosomal_uS12_MeSTrfase_RimO"/>
</dbReference>
<feature type="binding site" evidence="8">
    <location>
        <position position="160"/>
    </location>
    <ligand>
        <name>[4Fe-4S] cluster</name>
        <dbReference type="ChEBI" id="CHEBI:49883"/>
        <label>2</label>
        <note>4Fe-4S-S-AdoMet</note>
    </ligand>
</feature>
<evidence type="ECO:0000313" key="12">
    <source>
        <dbReference type="EMBL" id="KAF1084601.1"/>
    </source>
</evidence>
<keyword evidence="1 8" id="KW-0004">4Fe-4S</keyword>
<dbReference type="GO" id="GO:0005829">
    <property type="term" value="C:cytosol"/>
    <property type="evidence" value="ECO:0007669"/>
    <property type="project" value="TreeGrafter"/>
</dbReference>
<protein>
    <recommendedName>
        <fullName evidence="8">Ribosomal protein uS12 methylthiotransferase RimO</fullName>
        <shortName evidence="8">uS12 MTTase</shortName>
        <shortName evidence="8">uS12 methylthiotransferase</shortName>
        <ecNumber evidence="8">2.8.4.4</ecNumber>
    </recommendedName>
    <alternativeName>
        <fullName evidence="8">Ribosomal protein uS12 (aspartate-C(3))-methylthiotransferase</fullName>
    </alternativeName>
    <alternativeName>
        <fullName evidence="8">Ribosome maturation factor RimO</fullName>
    </alternativeName>
</protein>
<evidence type="ECO:0000256" key="8">
    <source>
        <dbReference type="HAMAP-Rule" id="MF_01865"/>
    </source>
</evidence>
<dbReference type="PROSITE" id="PS01278">
    <property type="entry name" value="MTTASE_RADICAL"/>
    <property type="match status" value="1"/>
</dbReference>
<comment type="function">
    <text evidence="8">Catalyzes the methylthiolation of an aspartic acid residue of ribosomal protein uS12.</text>
</comment>
<keyword evidence="4 8" id="KW-0949">S-adenosyl-L-methionine</keyword>
<dbReference type="GO" id="GO:0035599">
    <property type="term" value="F:aspartic acid methylthiotransferase activity"/>
    <property type="evidence" value="ECO:0007669"/>
    <property type="project" value="TreeGrafter"/>
</dbReference>
<feature type="binding site" evidence="8">
    <location>
        <position position="12"/>
    </location>
    <ligand>
        <name>[4Fe-4S] cluster</name>
        <dbReference type="ChEBI" id="CHEBI:49883"/>
        <label>1</label>
    </ligand>
</feature>
<dbReference type="NCBIfam" id="TIGR00089">
    <property type="entry name" value="MiaB/RimO family radical SAM methylthiotransferase"/>
    <property type="match status" value="1"/>
</dbReference>
<comment type="caution">
    <text evidence="12">The sequence shown here is derived from an EMBL/GenBank/DDBJ whole genome shotgun (WGS) entry which is preliminary data.</text>
</comment>
<evidence type="ECO:0000256" key="2">
    <source>
        <dbReference type="ARBA" id="ARBA00022490"/>
    </source>
</evidence>
<dbReference type="PROSITE" id="PS51918">
    <property type="entry name" value="RADICAL_SAM"/>
    <property type="match status" value="1"/>
</dbReference>
<evidence type="ECO:0000256" key="6">
    <source>
        <dbReference type="ARBA" id="ARBA00023004"/>
    </source>
</evidence>
<evidence type="ECO:0000259" key="11">
    <source>
        <dbReference type="PROSITE" id="PS51918"/>
    </source>
</evidence>
<feature type="domain" description="Radical SAM core" evidence="11">
    <location>
        <begin position="142"/>
        <end position="372"/>
    </location>
</feature>
<dbReference type="SFLD" id="SFLDG01082">
    <property type="entry name" value="B12-binding_domain_containing"/>
    <property type="match status" value="1"/>
</dbReference>
<dbReference type="SMART" id="SM00729">
    <property type="entry name" value="Elp3"/>
    <property type="match status" value="1"/>
</dbReference>
<sequence length="443" mass="49600">MSILIGLISLGCAKNRVDSEVLLGQLHQAGYTLTGDINKAEVIIVNTCGFINAAKEESIAAILEAAQYKIIGRCRKLLVAGCLSQRYGNELLQEMPEIDGIMGTGAVPEVVKVLQTIHSGHRPLAVGAPGYIPKRLEARVLTTPSYVAYLKIAEGCDNCCSYCAIPAIRGPYRSRDMDDIVSEAQWLCSSGVKELIVVAQETTRYGRDIYGRYALPELLQRLAAIDECRWVRLMYCYPDSFTDSLIELLATTPKICRYIDLPLQHINNRLLRLMNRRGSKEYIIKLVDKLRKSIPGVTLRTTFIVGFPGETEQEFNELLDFMEQVKFERAGVFAYSPEEGTAAEMLPGRIRDNVVAERVNRAMSLQQRISLSHNLDKVGQELMVLVEGWDDDAKMYWGRTEADAPEIDEKVFFTSRAVVREGDFVQVKVLDAAEYDLSGVRTK</sequence>
<dbReference type="InterPro" id="IPR012340">
    <property type="entry name" value="NA-bd_OB-fold"/>
</dbReference>
<feature type="domain" description="TRAM" evidence="9">
    <location>
        <begin position="375"/>
        <end position="443"/>
    </location>
</feature>
<dbReference type="InterPro" id="IPR005839">
    <property type="entry name" value="Methylthiotransferase"/>
</dbReference>
<dbReference type="RefSeq" id="WP_161822666.1">
    <property type="nucleotide sequence ID" value="NZ_LSRS01000005.1"/>
</dbReference>
<feature type="domain" description="MTTase N-terminal" evidence="10">
    <location>
        <begin position="3"/>
        <end position="119"/>
    </location>
</feature>
<gene>
    <name evidence="8 12" type="primary">rimO</name>
    <name evidence="12" type="ORF">SPSYN_02379</name>
</gene>
<dbReference type="PANTHER" id="PTHR43837">
    <property type="entry name" value="RIBOSOMAL PROTEIN S12 METHYLTHIOTRANSFERASE RIMO"/>
    <property type="match status" value="1"/>
</dbReference>
<dbReference type="InterPro" id="IPR038135">
    <property type="entry name" value="Methylthiotransferase_N_sf"/>
</dbReference>
<dbReference type="HAMAP" id="MF_01865">
    <property type="entry name" value="MTTase_RimO"/>
    <property type="match status" value="1"/>
</dbReference>
<dbReference type="FunFam" id="3.80.30.20:FF:000001">
    <property type="entry name" value="tRNA-2-methylthio-N(6)-dimethylallyladenosine synthase 2"/>
    <property type="match status" value="1"/>
</dbReference>
<comment type="subcellular location">
    <subcellularLocation>
        <location evidence="8">Cytoplasm</location>
    </subcellularLocation>
</comment>
<dbReference type="InterPro" id="IPR002792">
    <property type="entry name" value="TRAM_dom"/>
</dbReference>
<dbReference type="PROSITE" id="PS51449">
    <property type="entry name" value="MTTASE_N"/>
    <property type="match status" value="1"/>
</dbReference>
<dbReference type="Proteomes" id="UP000798488">
    <property type="component" value="Unassembled WGS sequence"/>
</dbReference>
<keyword evidence="3 8" id="KW-0808">Transferase</keyword>
<dbReference type="SFLD" id="SFLDS00029">
    <property type="entry name" value="Radical_SAM"/>
    <property type="match status" value="1"/>
</dbReference>
<dbReference type="GO" id="GO:0140101">
    <property type="term" value="F:catalytic activity, acting on a tRNA"/>
    <property type="evidence" value="ECO:0007669"/>
    <property type="project" value="UniProtKB-ARBA"/>
</dbReference>